<dbReference type="GO" id="GO:0016829">
    <property type="term" value="F:lyase activity"/>
    <property type="evidence" value="ECO:0007669"/>
    <property type="project" value="UniProtKB-KW"/>
</dbReference>
<evidence type="ECO:0000313" key="3">
    <source>
        <dbReference type="EMBL" id="PXW83360.1"/>
    </source>
</evidence>
<evidence type="ECO:0000256" key="1">
    <source>
        <dbReference type="ARBA" id="ARBA00023239"/>
    </source>
</evidence>
<protein>
    <submittedName>
        <fullName evidence="3">Putative aconitase subunit 2</fullName>
    </submittedName>
</protein>
<dbReference type="AlphaFoldDB" id="A0A2V3VPA9"/>
<sequence>MNKIKNVIPIQKAFGDPITSDVVVLTGGFSPRYHLNRVTGEFSVEGHPIDGQKVSGKILVCDYARGGIAAGWALNMLKDKGFAPSALVFMKANPVMVQGAIFADIPIAEGFDEAYFELLKQSTRITLDAEKKQIIIES</sequence>
<organism evidence="3 4">
    <name type="scientific">Pseudogracilibacillus auburnensis</name>
    <dbReference type="NCBI Taxonomy" id="1494959"/>
    <lineage>
        <taxon>Bacteria</taxon>
        <taxon>Bacillati</taxon>
        <taxon>Bacillota</taxon>
        <taxon>Bacilli</taxon>
        <taxon>Bacillales</taxon>
        <taxon>Bacillaceae</taxon>
        <taxon>Pseudogracilibacillus</taxon>
    </lineage>
</organism>
<dbReference type="Gene3D" id="3.50.30.10">
    <property type="entry name" value="Phosphohistidine domain"/>
    <property type="match status" value="1"/>
</dbReference>
<gene>
    <name evidence="3" type="ORF">DFR56_11639</name>
</gene>
<proteinExistence type="predicted"/>
<comment type="caution">
    <text evidence="3">The sequence shown here is derived from an EMBL/GenBank/DDBJ whole genome shotgun (WGS) entry which is preliminary data.</text>
</comment>
<dbReference type="EMBL" id="QJJQ01000016">
    <property type="protein sequence ID" value="PXW83360.1"/>
    <property type="molecule type" value="Genomic_DNA"/>
</dbReference>
<dbReference type="RefSeq" id="WP_110396883.1">
    <property type="nucleotide sequence ID" value="NZ_JADIJL010000002.1"/>
</dbReference>
<keyword evidence="4" id="KW-1185">Reference proteome</keyword>
<dbReference type="Proteomes" id="UP000247978">
    <property type="component" value="Unassembled WGS sequence"/>
</dbReference>
<accession>A0A2V3VPA9</accession>
<dbReference type="OrthoDB" id="9815264at2"/>
<dbReference type="Pfam" id="PF01989">
    <property type="entry name" value="AcnX_swivel_put"/>
    <property type="match status" value="1"/>
</dbReference>
<dbReference type="SUPFAM" id="SSF52016">
    <property type="entry name" value="LeuD/IlvD-like"/>
    <property type="match status" value="1"/>
</dbReference>
<feature type="domain" description="Phosphomevalonate dehydratase small subunit-like" evidence="2">
    <location>
        <begin position="30"/>
        <end position="107"/>
    </location>
</feature>
<evidence type="ECO:0000259" key="2">
    <source>
        <dbReference type="Pfam" id="PF01989"/>
    </source>
</evidence>
<reference evidence="3 4" key="1">
    <citation type="submission" date="2018-05" db="EMBL/GenBank/DDBJ databases">
        <title>Genomic Encyclopedia of Type Strains, Phase IV (KMG-IV): sequencing the most valuable type-strain genomes for metagenomic binning, comparative biology and taxonomic classification.</title>
        <authorList>
            <person name="Goeker M."/>
        </authorList>
    </citation>
    <scope>NUCLEOTIDE SEQUENCE [LARGE SCALE GENOMIC DNA]</scope>
    <source>
        <strain evidence="3 4">DSM 28556</strain>
    </source>
</reference>
<keyword evidence="1" id="KW-0456">Lyase</keyword>
<dbReference type="InterPro" id="IPR002840">
    <property type="entry name" value="PMDh-S-like_dom"/>
</dbReference>
<evidence type="ECO:0000313" key="4">
    <source>
        <dbReference type="Proteomes" id="UP000247978"/>
    </source>
</evidence>
<name>A0A2V3VPA9_9BACI</name>